<name>A0A5C6ACX1_9BACT</name>
<dbReference type="AlphaFoldDB" id="A0A5C6ACX1"/>
<dbReference type="Pfam" id="PF25973">
    <property type="entry name" value="BSH_CzcB"/>
    <property type="match status" value="1"/>
</dbReference>
<gene>
    <name evidence="8" type="primary">cusB_2</name>
    <name evidence="8" type="ORF">Pla100_24070</name>
</gene>
<comment type="similarity">
    <text evidence="1">Belongs to the membrane fusion protein (MFP) (TC 8.A.1) family.</text>
</comment>
<dbReference type="GO" id="GO:0030288">
    <property type="term" value="C:outer membrane-bounded periplasmic space"/>
    <property type="evidence" value="ECO:0007669"/>
    <property type="project" value="TreeGrafter"/>
</dbReference>
<dbReference type="InterPro" id="IPR021782">
    <property type="entry name" value="DUF3347"/>
</dbReference>
<dbReference type="Proteomes" id="UP000316213">
    <property type="component" value="Unassembled WGS sequence"/>
</dbReference>
<dbReference type="Pfam" id="PF25954">
    <property type="entry name" value="Beta-barrel_RND_2"/>
    <property type="match status" value="1"/>
</dbReference>
<evidence type="ECO:0000259" key="7">
    <source>
        <dbReference type="Pfam" id="PF25973"/>
    </source>
</evidence>
<dbReference type="InterPro" id="IPR051909">
    <property type="entry name" value="MFP_Cation_Efflux"/>
</dbReference>
<dbReference type="OrthoDB" id="9806939at2"/>
<keyword evidence="3" id="KW-1133">Transmembrane helix</keyword>
<protein>
    <submittedName>
        <fullName evidence="8">Cation efflux system protein CusB</fullName>
    </submittedName>
</protein>
<dbReference type="FunFam" id="2.40.30.170:FF:000010">
    <property type="entry name" value="Efflux RND transporter periplasmic adaptor subunit"/>
    <property type="match status" value="1"/>
</dbReference>
<dbReference type="GO" id="GO:0060003">
    <property type="term" value="P:copper ion export"/>
    <property type="evidence" value="ECO:0007669"/>
    <property type="project" value="TreeGrafter"/>
</dbReference>
<keyword evidence="3" id="KW-0472">Membrane</keyword>
<feature type="domain" description="CusB-like beta-barrel" evidence="6">
    <location>
        <begin position="264"/>
        <end position="338"/>
    </location>
</feature>
<keyword evidence="3" id="KW-0812">Transmembrane</keyword>
<comment type="caution">
    <text evidence="8">The sequence shown here is derived from an EMBL/GenBank/DDBJ whole genome shotgun (WGS) entry which is preliminary data.</text>
</comment>
<keyword evidence="9" id="KW-1185">Reference proteome</keyword>
<dbReference type="Pfam" id="PF19335">
    <property type="entry name" value="HMBD"/>
    <property type="match status" value="2"/>
</dbReference>
<evidence type="ECO:0000256" key="3">
    <source>
        <dbReference type="SAM" id="Phobius"/>
    </source>
</evidence>
<dbReference type="Pfam" id="PF11827">
    <property type="entry name" value="DUF3347"/>
    <property type="match status" value="1"/>
</dbReference>
<evidence type="ECO:0000313" key="9">
    <source>
        <dbReference type="Proteomes" id="UP000316213"/>
    </source>
</evidence>
<evidence type="ECO:0000256" key="2">
    <source>
        <dbReference type="ARBA" id="ARBA00022448"/>
    </source>
</evidence>
<dbReference type="InterPro" id="IPR058792">
    <property type="entry name" value="Beta-barrel_RND_2"/>
</dbReference>
<feature type="domain" description="DUF3347" evidence="4">
    <location>
        <begin position="638"/>
        <end position="724"/>
    </location>
</feature>
<dbReference type="GO" id="GO:0046914">
    <property type="term" value="F:transition metal ion binding"/>
    <property type="evidence" value="ECO:0007669"/>
    <property type="project" value="TreeGrafter"/>
</dbReference>
<dbReference type="PANTHER" id="PTHR30097:SF4">
    <property type="entry name" value="SLR6042 PROTEIN"/>
    <property type="match status" value="1"/>
</dbReference>
<feature type="domain" description="Heavy metal binding" evidence="5">
    <location>
        <begin position="57"/>
        <end position="83"/>
    </location>
</feature>
<dbReference type="EMBL" id="SJPM01000004">
    <property type="protein sequence ID" value="TWT97257.1"/>
    <property type="molecule type" value="Genomic_DNA"/>
</dbReference>
<proteinExistence type="inferred from homology"/>
<feature type="transmembrane region" description="Helical" evidence="3">
    <location>
        <begin position="12"/>
        <end position="32"/>
    </location>
</feature>
<evidence type="ECO:0000313" key="8">
    <source>
        <dbReference type="EMBL" id="TWT97257.1"/>
    </source>
</evidence>
<evidence type="ECO:0000259" key="4">
    <source>
        <dbReference type="Pfam" id="PF11827"/>
    </source>
</evidence>
<evidence type="ECO:0000259" key="6">
    <source>
        <dbReference type="Pfam" id="PF25954"/>
    </source>
</evidence>
<feature type="domain" description="Heavy metal binding" evidence="5">
    <location>
        <begin position="355"/>
        <end position="380"/>
    </location>
</feature>
<feature type="domain" description="CzcB-like barrel-sandwich hybrid" evidence="7">
    <location>
        <begin position="131"/>
        <end position="260"/>
    </location>
</feature>
<dbReference type="Gene3D" id="2.40.30.170">
    <property type="match status" value="1"/>
</dbReference>
<organism evidence="8 9">
    <name type="scientific">Neorhodopirellula pilleata</name>
    <dbReference type="NCBI Taxonomy" id="2714738"/>
    <lineage>
        <taxon>Bacteria</taxon>
        <taxon>Pseudomonadati</taxon>
        <taxon>Planctomycetota</taxon>
        <taxon>Planctomycetia</taxon>
        <taxon>Pirellulales</taxon>
        <taxon>Pirellulaceae</taxon>
        <taxon>Neorhodopirellula</taxon>
    </lineage>
</organism>
<dbReference type="PANTHER" id="PTHR30097">
    <property type="entry name" value="CATION EFFLUX SYSTEM PROTEIN CUSB"/>
    <property type="match status" value="1"/>
</dbReference>
<dbReference type="SUPFAM" id="SSF111369">
    <property type="entry name" value="HlyD-like secretion proteins"/>
    <property type="match status" value="1"/>
</dbReference>
<dbReference type="InterPro" id="IPR045800">
    <property type="entry name" value="HMBD"/>
</dbReference>
<reference evidence="8 9" key="1">
    <citation type="submission" date="2019-02" db="EMBL/GenBank/DDBJ databases">
        <title>Deep-cultivation of Planctomycetes and their phenomic and genomic characterization uncovers novel biology.</title>
        <authorList>
            <person name="Wiegand S."/>
            <person name="Jogler M."/>
            <person name="Boedeker C."/>
            <person name="Pinto D."/>
            <person name="Vollmers J."/>
            <person name="Rivas-Marin E."/>
            <person name="Kohn T."/>
            <person name="Peeters S.H."/>
            <person name="Heuer A."/>
            <person name="Rast P."/>
            <person name="Oberbeckmann S."/>
            <person name="Bunk B."/>
            <person name="Jeske O."/>
            <person name="Meyerdierks A."/>
            <person name="Storesund J.E."/>
            <person name="Kallscheuer N."/>
            <person name="Luecker S."/>
            <person name="Lage O.M."/>
            <person name="Pohl T."/>
            <person name="Merkel B.J."/>
            <person name="Hornburger P."/>
            <person name="Mueller R.-W."/>
            <person name="Bruemmer F."/>
            <person name="Labrenz M."/>
            <person name="Spormann A.M."/>
            <person name="Op Den Camp H."/>
            <person name="Overmann J."/>
            <person name="Amann R."/>
            <person name="Jetten M.S.M."/>
            <person name="Mascher T."/>
            <person name="Medema M.H."/>
            <person name="Devos D.P."/>
            <person name="Kaster A.-K."/>
            <person name="Ovreas L."/>
            <person name="Rohde M."/>
            <person name="Galperin M.Y."/>
            <person name="Jogler C."/>
        </authorList>
    </citation>
    <scope>NUCLEOTIDE SEQUENCE [LARGE SCALE GENOMIC DNA]</scope>
    <source>
        <strain evidence="8 9">Pla100</strain>
    </source>
</reference>
<dbReference type="GO" id="GO:0015679">
    <property type="term" value="P:plasma membrane copper ion transport"/>
    <property type="evidence" value="ECO:0007669"/>
    <property type="project" value="TreeGrafter"/>
</dbReference>
<accession>A0A5C6ACX1</accession>
<sequence length="783" mass="86276">MNELIKRHRGKLWIAQAVAFVLFGVFVATWFGGGESGESKVSATPATGEVQSKPSIWTCSMHPQIRRDGPGSCPICGMDLVPVRESADGVRTVSISSEIKSLMNVQVSPVRRRYVTAEVRMVGKVDYDETRLAHITAWVPGRLERMFVDFTGVEVNKGDHMVQIYSESLYTAQEELLAVTKRDRPLSTSRFIEPIDLAESAREKLRLLGLTPEQIQTIEQRGKSSETVTIYSPVGGVVVAKNKQEGDRVQTGDRIYTVADLNILWVQMDAYESDLAWLRYGQDVEFTTEAYPGEVFRGRIAFIDPVLNEDTRTVKVRVNVPNDDGRLKPEMFVRAIVQSNIAAGGRVLNASLAGKWISPMHPEIIKDQPGDCDICGMPLVRAESLGYVTAEPTNAAKPLIVPVKAVLLTGTRAIVYVQVPDAEKPTYEGREIVIGPRAGDFYLVKSGLKEADLVVTNGNFKLDSALQISAKPSMMTPQGGGGGGHNHGGMEMPKADEGVTMDASPMELVPAVRDAMLGIVKQYKTIQEKVEAANLAEIRAGYDELGKAVEAVPADLIGPQMRPQWFEVAMLLRNDVTEGREVNSMREADRVFTLTRQHVDQMKAQFPLPMSHDEMQMPAMANMDAPPEVTEQLSGFVAPYLALSQALAADDLDAAKQAVDPFHQRLASLLPIVSESKAVEMWSKEKRDLSEIVARLQKANDLVALRSGFALLSEQMLSLERMFKLPTDETLYELHCPMAFEGRGASWLQSDDAVRNPYYGASMLKCADRVESLGSSVESKTDR</sequence>
<evidence type="ECO:0000256" key="1">
    <source>
        <dbReference type="ARBA" id="ARBA00009477"/>
    </source>
</evidence>
<dbReference type="RefSeq" id="WP_146577878.1">
    <property type="nucleotide sequence ID" value="NZ_SJPM01000004.1"/>
</dbReference>
<evidence type="ECO:0000259" key="5">
    <source>
        <dbReference type="Pfam" id="PF19335"/>
    </source>
</evidence>
<dbReference type="InterPro" id="IPR058647">
    <property type="entry name" value="BSH_CzcB-like"/>
</dbReference>
<dbReference type="Gene3D" id="2.40.420.20">
    <property type="match status" value="1"/>
</dbReference>
<keyword evidence="2" id="KW-0813">Transport</keyword>